<dbReference type="EMBL" id="CAUYUJ010021170">
    <property type="protein sequence ID" value="CAK0903138.1"/>
    <property type="molecule type" value="Genomic_DNA"/>
</dbReference>
<dbReference type="PANTHER" id="PTHR37563">
    <property type="entry name" value="PHYTANOYL-COA DIOXYGENASE FAMILY PROTEIN (AFU_ORTHOLOGUE AFUA_2G03330)"/>
    <property type="match status" value="1"/>
</dbReference>
<dbReference type="Proteomes" id="UP001189429">
    <property type="component" value="Unassembled WGS sequence"/>
</dbReference>
<keyword evidence="2" id="KW-1185">Reference proteome</keyword>
<protein>
    <recommendedName>
        <fullName evidence="3">Phytanoyl-CoA dioxygenase</fullName>
    </recommendedName>
</protein>
<sequence length="359" mass="39055">MHSRLHLCRLRRHCIRLPGTSAKLGCRAPVRGAAQAPLRPVPRGWLHASGAHAAKQRNHRLTAEEEQELVEGAPTSTLPGLSPECLAADPEAAAITLAEEGLLRLNGILGTGMAAALHEHVDDMLKQSIQSVADGSMPYSSLFGEFMCREHRYDLLLPLDAVVLRTVRHVIDRVSPLLEHAIGEDCTMCELEAIVNDPGSHAQPLHFDTDLASVRVAMLIALQDVTPSMGPTAFYPCTNTAEWHIIYKTRGQELEDLLGSFPRVVAEMSAGDAFVYDTRVLHYGGANTSHVPADSGNTQDPAGGKALAAVASTGVGTRRTMFGISFQVESGCFRTDNANMRREYRSKYRIAEACRWTPS</sequence>
<dbReference type="InterPro" id="IPR051961">
    <property type="entry name" value="Fungal_Metabolite_Diox"/>
</dbReference>
<dbReference type="Gene3D" id="2.60.120.620">
    <property type="entry name" value="q2cbj1_9rhob like domain"/>
    <property type="match status" value="1"/>
</dbReference>
<dbReference type="InterPro" id="IPR008775">
    <property type="entry name" value="Phytyl_CoA_dOase-like"/>
</dbReference>
<gene>
    <name evidence="1" type="ORF">PCOR1329_LOCUS79523</name>
</gene>
<evidence type="ECO:0008006" key="3">
    <source>
        <dbReference type="Google" id="ProtNLM"/>
    </source>
</evidence>
<dbReference type="SUPFAM" id="SSF51197">
    <property type="entry name" value="Clavaminate synthase-like"/>
    <property type="match status" value="1"/>
</dbReference>
<evidence type="ECO:0000313" key="1">
    <source>
        <dbReference type="EMBL" id="CAK0903138.1"/>
    </source>
</evidence>
<comment type="caution">
    <text evidence="1">The sequence shown here is derived from an EMBL/GenBank/DDBJ whole genome shotgun (WGS) entry which is preliminary data.</text>
</comment>
<accession>A0ABN9XWD7</accession>
<dbReference type="PANTHER" id="PTHR37563:SF2">
    <property type="entry name" value="PHYTANOYL-COA DIOXYGENASE FAMILY PROTEIN (AFU_ORTHOLOGUE AFUA_2G03330)"/>
    <property type="match status" value="1"/>
</dbReference>
<evidence type="ECO:0000313" key="2">
    <source>
        <dbReference type="Proteomes" id="UP001189429"/>
    </source>
</evidence>
<dbReference type="Pfam" id="PF05721">
    <property type="entry name" value="PhyH"/>
    <property type="match status" value="1"/>
</dbReference>
<reference evidence="1" key="1">
    <citation type="submission" date="2023-10" db="EMBL/GenBank/DDBJ databases">
        <authorList>
            <person name="Chen Y."/>
            <person name="Shah S."/>
            <person name="Dougan E. K."/>
            <person name="Thang M."/>
            <person name="Chan C."/>
        </authorList>
    </citation>
    <scope>NUCLEOTIDE SEQUENCE [LARGE SCALE GENOMIC DNA]</scope>
</reference>
<proteinExistence type="predicted"/>
<name>A0ABN9XWD7_9DINO</name>
<organism evidence="1 2">
    <name type="scientific">Prorocentrum cordatum</name>
    <dbReference type="NCBI Taxonomy" id="2364126"/>
    <lineage>
        <taxon>Eukaryota</taxon>
        <taxon>Sar</taxon>
        <taxon>Alveolata</taxon>
        <taxon>Dinophyceae</taxon>
        <taxon>Prorocentrales</taxon>
        <taxon>Prorocentraceae</taxon>
        <taxon>Prorocentrum</taxon>
    </lineage>
</organism>